<dbReference type="PANTHER" id="PTHR47706">
    <property type="entry name" value="NMRA-LIKE FAMILY PROTEIN"/>
    <property type="match status" value="1"/>
</dbReference>
<dbReference type="SUPFAM" id="SSF51735">
    <property type="entry name" value="NAD(P)-binding Rossmann-fold domains"/>
    <property type="match status" value="1"/>
</dbReference>
<dbReference type="Gene3D" id="3.90.25.10">
    <property type="entry name" value="UDP-galactose 4-epimerase, domain 1"/>
    <property type="match status" value="1"/>
</dbReference>
<dbReference type="InterPro" id="IPR008030">
    <property type="entry name" value="NmrA-like"/>
</dbReference>
<organism evidence="5 6">
    <name type="scientific">Clonostachys byssicola</name>
    <dbReference type="NCBI Taxonomy" id="160290"/>
    <lineage>
        <taxon>Eukaryota</taxon>
        <taxon>Fungi</taxon>
        <taxon>Dikarya</taxon>
        <taxon>Ascomycota</taxon>
        <taxon>Pezizomycotina</taxon>
        <taxon>Sordariomycetes</taxon>
        <taxon>Hypocreomycetidae</taxon>
        <taxon>Hypocreales</taxon>
        <taxon>Bionectriaceae</taxon>
        <taxon>Clonostachys</taxon>
    </lineage>
</organism>
<dbReference type="AlphaFoldDB" id="A0A9N9Y0V2"/>
<dbReference type="InterPro" id="IPR051609">
    <property type="entry name" value="NmrA/Isoflavone_reductase-like"/>
</dbReference>
<dbReference type="Pfam" id="PF05368">
    <property type="entry name" value="NmrA"/>
    <property type="match status" value="1"/>
</dbReference>
<reference evidence="6" key="1">
    <citation type="submission" date="2019-06" db="EMBL/GenBank/DDBJ databases">
        <authorList>
            <person name="Broberg M."/>
        </authorList>
    </citation>
    <scope>NUCLEOTIDE SEQUENCE [LARGE SCALE GENOMIC DNA]</scope>
</reference>
<evidence type="ECO:0000313" key="5">
    <source>
        <dbReference type="EMBL" id="CAG9984308.1"/>
    </source>
</evidence>
<proteinExistence type="inferred from homology"/>
<sequence>MGIIAVAGGTGDIGKLIVNALRSTGKHWVYSVSRKVLGPDGSLYSPTLVADYSDEDALKLMLESKSIQTVISALSVDVREASDAQVRLIRAAAATNCVRRFAPSEFNVDYDLPNTVLPYPSKEFHVNARRAVEQTRLEYTYFMCGMFMDYYGMPRVESVLKPTYSIIDLHHNMAYIPGDGQAIMATTLATDVARYVAAAVDLPTWPKSLAIAGSQLSTADLVKLAEQVKYPETIKTVVYPIEAYLNHSVPLLPSNNDIVSGFPGGETELLALLCDLDAAIALGAYDIVKREGCVDLVKLLGDSVIKPKTIEEFLHEVWGTKE</sequence>
<dbReference type="Proteomes" id="UP000754883">
    <property type="component" value="Unassembled WGS sequence"/>
</dbReference>
<dbReference type="OrthoDB" id="10000533at2759"/>
<evidence type="ECO:0000256" key="2">
    <source>
        <dbReference type="ARBA" id="ARBA00022857"/>
    </source>
</evidence>
<reference evidence="5 6" key="2">
    <citation type="submission" date="2021-10" db="EMBL/GenBank/DDBJ databases">
        <authorList>
            <person name="Piombo E."/>
        </authorList>
    </citation>
    <scope>NUCLEOTIDE SEQUENCE [LARGE SCALE GENOMIC DNA]</scope>
</reference>
<protein>
    <recommendedName>
        <fullName evidence="4">NmrA-like domain-containing protein</fullName>
    </recommendedName>
</protein>
<evidence type="ECO:0000313" key="6">
    <source>
        <dbReference type="Proteomes" id="UP000754883"/>
    </source>
</evidence>
<feature type="domain" description="NmrA-like" evidence="4">
    <location>
        <begin position="4"/>
        <end position="246"/>
    </location>
</feature>
<keyword evidence="2" id="KW-0521">NADP</keyword>
<keyword evidence="6" id="KW-1185">Reference proteome</keyword>
<dbReference type="GO" id="GO:0016491">
    <property type="term" value="F:oxidoreductase activity"/>
    <property type="evidence" value="ECO:0007669"/>
    <property type="project" value="UniProtKB-KW"/>
</dbReference>
<comment type="caution">
    <text evidence="5">The sequence shown here is derived from an EMBL/GenBank/DDBJ whole genome shotgun (WGS) entry which is preliminary data.</text>
</comment>
<dbReference type="Gene3D" id="3.40.50.720">
    <property type="entry name" value="NAD(P)-binding Rossmann-like Domain"/>
    <property type="match status" value="1"/>
</dbReference>
<gene>
    <name evidence="5" type="ORF">CBYS24578_00012071</name>
</gene>
<comment type="similarity">
    <text evidence="1">Belongs to the NmrA-type oxidoreductase family. Isoflavone reductase subfamily.</text>
</comment>
<evidence type="ECO:0000259" key="4">
    <source>
        <dbReference type="Pfam" id="PF05368"/>
    </source>
</evidence>
<evidence type="ECO:0000256" key="1">
    <source>
        <dbReference type="ARBA" id="ARBA00005725"/>
    </source>
</evidence>
<dbReference type="PANTHER" id="PTHR47706:SF4">
    <property type="entry name" value="NMRA-LIKE DOMAIN-CONTAINING PROTEIN"/>
    <property type="match status" value="1"/>
</dbReference>
<evidence type="ECO:0000256" key="3">
    <source>
        <dbReference type="ARBA" id="ARBA00023002"/>
    </source>
</evidence>
<name>A0A9N9Y0V2_9HYPO</name>
<accession>A0A9N9Y0V2</accession>
<dbReference type="InterPro" id="IPR036291">
    <property type="entry name" value="NAD(P)-bd_dom_sf"/>
</dbReference>
<keyword evidence="3" id="KW-0560">Oxidoreductase</keyword>
<dbReference type="EMBL" id="CABFNO020001387">
    <property type="protein sequence ID" value="CAG9984308.1"/>
    <property type="molecule type" value="Genomic_DNA"/>
</dbReference>